<dbReference type="AlphaFoldDB" id="A0A2W1HLL2"/>
<evidence type="ECO:0000313" key="5">
    <source>
        <dbReference type="Proteomes" id="UP000249757"/>
    </source>
</evidence>
<dbReference type="Proteomes" id="UP000245464">
    <property type="component" value="Chromosome 3"/>
</dbReference>
<feature type="transmembrane region" description="Helical" evidence="2">
    <location>
        <begin position="104"/>
        <end position="132"/>
    </location>
</feature>
<keyword evidence="2" id="KW-0472">Membrane</keyword>
<feature type="region of interest" description="Disordered" evidence="1">
    <location>
        <begin position="196"/>
        <end position="221"/>
    </location>
</feature>
<keyword evidence="2" id="KW-1133">Transmembrane helix</keyword>
<proteinExistence type="predicted"/>
<gene>
    <name evidence="4" type="ORF">Ptr86124_005012</name>
    <name evidence="3" type="ORF">PtrM4_080860</name>
</gene>
<feature type="transmembrane region" description="Helical" evidence="2">
    <location>
        <begin position="78"/>
        <end position="98"/>
    </location>
</feature>
<sequence length="221" mass="24498">MAVSNERFLRILTLSSSALATPFLIATSIVSTEGHGWGYRREATAFCFGFIPLAMTAFASSVTLYYQRRHGRVPTAGFALLDGAAFCAYISVLIPIWVVEVNYLWSASLGMLAGYTTTPMILNMVLHAYIFLYKFRAMWAVLFAPTMHECPNCHNEFIVGKPQIKETSQGGERYSLLRGEEYLDADADAELYVEGAARPSEESVRPEGENKEGKGKTILDV</sequence>
<dbReference type="EMBL" id="NRDI02000005">
    <property type="protein sequence ID" value="KAI1516475.1"/>
    <property type="molecule type" value="Genomic_DNA"/>
</dbReference>
<protein>
    <submittedName>
        <fullName evidence="3">HTTM domain containing protein</fullName>
    </submittedName>
</protein>
<feature type="transmembrane region" description="Helical" evidence="2">
    <location>
        <begin position="43"/>
        <end position="66"/>
    </location>
</feature>
<dbReference type="Proteomes" id="UP000249757">
    <property type="component" value="Unassembled WGS sequence"/>
</dbReference>
<keyword evidence="5" id="KW-1185">Reference proteome</keyword>
<organism evidence="4 5">
    <name type="scientific">Pyrenophora tritici-repentis</name>
    <dbReference type="NCBI Taxonomy" id="45151"/>
    <lineage>
        <taxon>Eukaryota</taxon>
        <taxon>Fungi</taxon>
        <taxon>Dikarya</taxon>
        <taxon>Ascomycota</taxon>
        <taxon>Pezizomycotina</taxon>
        <taxon>Dothideomycetes</taxon>
        <taxon>Pleosporomycetidae</taxon>
        <taxon>Pleosporales</taxon>
        <taxon>Pleosporineae</taxon>
        <taxon>Pleosporaceae</taxon>
        <taxon>Pyrenophora</taxon>
    </lineage>
</organism>
<accession>A0A2W1HLL2</accession>
<dbReference type="EMBL" id="NQIK02000003">
    <property type="protein sequence ID" value="KAF7573181.1"/>
    <property type="molecule type" value="Genomic_DNA"/>
</dbReference>
<dbReference type="OMA" id="VHECPNC"/>
<reference evidence="3" key="1">
    <citation type="journal article" date="2018" name="BMC Genomics">
        <title>Comparative genomics of the wheat fungal pathogen Pyrenophora tritici-repentis reveals chromosomal variations and genome plasticity.</title>
        <authorList>
            <person name="Moolhuijzen P."/>
            <person name="See P.T."/>
            <person name="Hane J.K."/>
            <person name="Shi G."/>
            <person name="Liu Z."/>
            <person name="Oliver R.P."/>
            <person name="Moffat C.S."/>
        </authorList>
    </citation>
    <scope>NUCLEOTIDE SEQUENCE [LARGE SCALE GENOMIC DNA]</scope>
    <source>
        <strain evidence="3">M4</strain>
    </source>
</reference>
<reference evidence="4" key="2">
    <citation type="submission" date="2021-05" db="EMBL/GenBank/DDBJ databases">
        <authorList>
            <person name="Moolhuijzen P.M."/>
            <person name="Moffat C.S."/>
        </authorList>
    </citation>
    <scope>NUCLEOTIDE SEQUENCE</scope>
    <source>
        <strain evidence="4">86-124</strain>
    </source>
</reference>
<comment type="caution">
    <text evidence="4">The sequence shown here is derived from an EMBL/GenBank/DDBJ whole genome shotgun (WGS) entry which is preliminary data.</text>
</comment>
<name>A0A2W1HLL2_9PLEO</name>
<feature type="transmembrane region" description="Helical" evidence="2">
    <location>
        <begin position="12"/>
        <end position="31"/>
    </location>
</feature>
<evidence type="ECO:0000313" key="3">
    <source>
        <dbReference type="EMBL" id="KAF7573181.1"/>
    </source>
</evidence>
<reference evidence="4" key="3">
    <citation type="journal article" date="2022" name="bioRxiv">
        <title>A global pangenome for the wheat fungal pathogen Pyrenophora tritici-repentis and prediction of effector protein structural homology.</title>
        <authorList>
            <person name="Moolhuijzen P."/>
            <person name="See P.T."/>
            <person name="Shi G."/>
            <person name="Powell H.R."/>
            <person name="Cockram J."/>
            <person name="Jorgensen L.N."/>
            <person name="Benslimane H."/>
            <person name="Strelkov S.E."/>
            <person name="Turner J."/>
            <person name="Liu Z."/>
            <person name="Moffat C.S."/>
        </authorList>
    </citation>
    <scope>NUCLEOTIDE SEQUENCE</scope>
    <source>
        <strain evidence="4">86-124</strain>
    </source>
</reference>
<keyword evidence="2" id="KW-0812">Transmembrane</keyword>
<dbReference type="OrthoDB" id="5241710at2759"/>
<evidence type="ECO:0000256" key="1">
    <source>
        <dbReference type="SAM" id="MobiDB-lite"/>
    </source>
</evidence>
<evidence type="ECO:0000313" key="4">
    <source>
        <dbReference type="EMBL" id="KAI1516475.1"/>
    </source>
</evidence>
<evidence type="ECO:0000256" key="2">
    <source>
        <dbReference type="SAM" id="Phobius"/>
    </source>
</evidence>
<reference evidence="5" key="4">
    <citation type="journal article" date="2022" name="Microb. Genom.">
        <title>A global pangenome for the wheat fungal pathogen Pyrenophora tritici-repentis and prediction of effector protein structural homology.</title>
        <authorList>
            <person name="Moolhuijzen P.M."/>
            <person name="See P.T."/>
            <person name="Shi G."/>
            <person name="Powell H.R."/>
            <person name="Cockram J."/>
            <person name="Jorgensen L.N."/>
            <person name="Benslimane H."/>
            <person name="Strelkov S.E."/>
            <person name="Turner J."/>
            <person name="Liu Z."/>
            <person name="Moffat C.S."/>
        </authorList>
    </citation>
    <scope>NUCLEOTIDE SEQUENCE [LARGE SCALE GENOMIC DNA]</scope>
</reference>
<feature type="compositionally biased region" description="Basic and acidic residues" evidence="1">
    <location>
        <begin position="199"/>
        <end position="221"/>
    </location>
</feature>